<dbReference type="InterPro" id="IPR006015">
    <property type="entry name" value="Universal_stress_UspA"/>
</dbReference>
<name>K8PA18_9BRAD</name>
<proteinExistence type="inferred from homology"/>
<dbReference type="eggNOG" id="COG0589">
    <property type="taxonomic scope" value="Bacteria"/>
</dbReference>
<comment type="caution">
    <text evidence="3">The sequence shown here is derived from an EMBL/GenBank/DDBJ whole genome shotgun (WGS) entry which is preliminary data.</text>
</comment>
<evidence type="ECO:0000313" key="4">
    <source>
        <dbReference type="Proteomes" id="UP000001096"/>
    </source>
</evidence>
<dbReference type="CDD" id="cd00293">
    <property type="entry name" value="USP-like"/>
    <property type="match status" value="1"/>
</dbReference>
<gene>
    <name evidence="3" type="ORF">HMPREF9695_02211</name>
</gene>
<dbReference type="PATRIC" id="fig|883078.3.peg.2279"/>
<dbReference type="RefSeq" id="WP_006020929.1">
    <property type="nucleotide sequence ID" value="NZ_KB375282.1"/>
</dbReference>
<dbReference type="AlphaFoldDB" id="K8PA18"/>
<dbReference type="InterPro" id="IPR006016">
    <property type="entry name" value="UspA"/>
</dbReference>
<evidence type="ECO:0000259" key="2">
    <source>
        <dbReference type="Pfam" id="PF00582"/>
    </source>
</evidence>
<dbReference type="PANTHER" id="PTHR46268:SF15">
    <property type="entry name" value="UNIVERSAL STRESS PROTEIN HP_0031"/>
    <property type="match status" value="1"/>
</dbReference>
<reference evidence="3 4" key="1">
    <citation type="submission" date="2012-04" db="EMBL/GenBank/DDBJ databases">
        <title>The Genome Sequence of Afipia broomeae ATCC 49717.</title>
        <authorList>
            <consortium name="The Broad Institute Genome Sequencing Platform"/>
            <person name="Earl A."/>
            <person name="Ward D."/>
            <person name="Feldgarden M."/>
            <person name="Gevers D."/>
            <person name="Huys G."/>
            <person name="Walker B."/>
            <person name="Young S.K."/>
            <person name="Zeng Q."/>
            <person name="Gargeya S."/>
            <person name="Fitzgerald M."/>
            <person name="Haas B."/>
            <person name="Abouelleil A."/>
            <person name="Alvarado L."/>
            <person name="Arachchi H.M."/>
            <person name="Berlin A."/>
            <person name="Chapman S.B."/>
            <person name="Goldberg J."/>
            <person name="Griggs A."/>
            <person name="Gujja S."/>
            <person name="Hansen M."/>
            <person name="Howarth C."/>
            <person name="Imamovic A."/>
            <person name="Larimer J."/>
            <person name="McCowen C."/>
            <person name="Montmayeur A."/>
            <person name="Murphy C."/>
            <person name="Neiman D."/>
            <person name="Pearson M."/>
            <person name="Priest M."/>
            <person name="Roberts A."/>
            <person name="Saif S."/>
            <person name="Shea T."/>
            <person name="Sisk P."/>
            <person name="Sykes S."/>
            <person name="Wortman J."/>
            <person name="Nusbaum C."/>
            <person name="Birren B."/>
        </authorList>
    </citation>
    <scope>NUCLEOTIDE SEQUENCE [LARGE SCALE GENOMIC DNA]</scope>
    <source>
        <strain evidence="3 4">ATCC 49717</strain>
    </source>
</reference>
<dbReference type="Pfam" id="PF00582">
    <property type="entry name" value="Usp"/>
    <property type="match status" value="1"/>
</dbReference>
<feature type="domain" description="UspA" evidence="2">
    <location>
        <begin position="170"/>
        <end position="290"/>
    </location>
</feature>
<dbReference type="PRINTS" id="PR01438">
    <property type="entry name" value="UNVRSLSTRESS"/>
</dbReference>
<dbReference type="SUPFAM" id="SSF52402">
    <property type="entry name" value="Adenine nucleotide alpha hydrolases-like"/>
    <property type="match status" value="1"/>
</dbReference>
<organism evidence="3 4">
    <name type="scientific">Afipia broomeae ATCC 49717</name>
    <dbReference type="NCBI Taxonomy" id="883078"/>
    <lineage>
        <taxon>Bacteria</taxon>
        <taxon>Pseudomonadati</taxon>
        <taxon>Pseudomonadota</taxon>
        <taxon>Alphaproteobacteria</taxon>
        <taxon>Hyphomicrobiales</taxon>
        <taxon>Nitrobacteraceae</taxon>
        <taxon>Afipia</taxon>
    </lineage>
</organism>
<dbReference type="EMBL" id="AGWX01000003">
    <property type="protein sequence ID" value="EKS38371.1"/>
    <property type="molecule type" value="Genomic_DNA"/>
</dbReference>
<comment type="similarity">
    <text evidence="1">Belongs to the universal stress protein A family.</text>
</comment>
<dbReference type="Gene3D" id="3.40.50.12370">
    <property type="match status" value="1"/>
</dbReference>
<keyword evidence="4" id="KW-1185">Reference proteome</keyword>
<sequence length="292" mass="32403">MATRDFLLPLVSYPKPTTKAAIETVFQLSESLLSAGARNGNHSTISQRVSAVVYEIEIETGLYFEGAHMGEFLEREARKSAANAQQLVHSFEEVAAHHNVMHRCRLERRAPYDMTRNLVASARLHHVTVQPLRKDTEDQFDLAEQLIFESGRPVLIFPEEPLRPLATAIQTVAVAWDGSRQAARAVGDALPFLRRARTVRAFTATDDKPLSSAQGQQFVEYLAGFGIEAIHEDVKKTDQHSIGSFLEAYVASRGVDLLVMGAYGHSRLREFILGGATRSILANPPCWVLLSH</sequence>
<evidence type="ECO:0000313" key="3">
    <source>
        <dbReference type="EMBL" id="EKS38371.1"/>
    </source>
</evidence>
<evidence type="ECO:0000256" key="1">
    <source>
        <dbReference type="ARBA" id="ARBA00008791"/>
    </source>
</evidence>
<protein>
    <recommendedName>
        <fullName evidence="2">UspA domain-containing protein</fullName>
    </recommendedName>
</protein>
<dbReference type="HOGENOM" id="CLU_049301_5_2_5"/>
<accession>K8PA18</accession>
<dbReference type="Proteomes" id="UP000001096">
    <property type="component" value="Unassembled WGS sequence"/>
</dbReference>
<dbReference type="PANTHER" id="PTHR46268">
    <property type="entry name" value="STRESS RESPONSE PROTEIN NHAX"/>
    <property type="match status" value="1"/>
</dbReference>